<dbReference type="OrthoDB" id="5595379at2759"/>
<feature type="non-terminal residue" evidence="2">
    <location>
        <position position="1"/>
    </location>
</feature>
<dbReference type="EMBL" id="KV417674">
    <property type="protein sequence ID" value="KZP10756.1"/>
    <property type="molecule type" value="Genomic_DNA"/>
</dbReference>
<protein>
    <recommendedName>
        <fullName evidence="1">Transcription regulator Rua1 C-terminal domain-containing protein</fullName>
    </recommendedName>
</protein>
<keyword evidence="3" id="KW-1185">Reference proteome</keyword>
<gene>
    <name evidence="2" type="ORF">FIBSPDRAFT_757683</name>
</gene>
<name>A0A165ZNE8_9AGAM</name>
<dbReference type="PANTHER" id="PTHR28125:SF2">
    <property type="entry name" value="MEIOTIC EXPRESSION UP-REGULATED PROTEIN 26"/>
    <property type="match status" value="1"/>
</dbReference>
<evidence type="ECO:0000259" key="1">
    <source>
        <dbReference type="Pfam" id="PF14616"/>
    </source>
</evidence>
<dbReference type="PANTHER" id="PTHR28125">
    <property type="entry name" value="MEIOTIC EXPRESSION UP-REGULATED PROTEIN 26"/>
    <property type="match status" value="1"/>
</dbReference>
<sequence length="138" mass="15118">NLYAPPSTRGSGTTKAGLCPICLQGTGAGGEGKNLWLSMKFSAYNYHMQYYHGISPRNGHPFSPPVSFRLSPRPNAVVAKHERAEMLEGKCHKCTKWVGLEGVKEGEAKVKEIYWWKHAAACHQGSTISGESEILMNA</sequence>
<accession>A0A165ZNE8</accession>
<organism evidence="2 3">
    <name type="scientific">Athelia psychrophila</name>
    <dbReference type="NCBI Taxonomy" id="1759441"/>
    <lineage>
        <taxon>Eukaryota</taxon>
        <taxon>Fungi</taxon>
        <taxon>Dikarya</taxon>
        <taxon>Basidiomycota</taxon>
        <taxon>Agaricomycotina</taxon>
        <taxon>Agaricomycetes</taxon>
        <taxon>Agaricomycetidae</taxon>
        <taxon>Atheliales</taxon>
        <taxon>Atheliaceae</taxon>
        <taxon>Athelia</taxon>
    </lineage>
</organism>
<dbReference type="InterPro" id="IPR028012">
    <property type="entry name" value="Rua1_C"/>
</dbReference>
<evidence type="ECO:0000313" key="3">
    <source>
        <dbReference type="Proteomes" id="UP000076532"/>
    </source>
</evidence>
<dbReference type="Pfam" id="PF14616">
    <property type="entry name" value="Rua1_C"/>
    <property type="match status" value="1"/>
</dbReference>
<dbReference type="AlphaFoldDB" id="A0A165ZNE8"/>
<reference evidence="2 3" key="1">
    <citation type="journal article" date="2016" name="Mol. Biol. Evol.">
        <title>Comparative Genomics of Early-Diverging Mushroom-Forming Fungi Provides Insights into the Origins of Lignocellulose Decay Capabilities.</title>
        <authorList>
            <person name="Nagy L.G."/>
            <person name="Riley R."/>
            <person name="Tritt A."/>
            <person name="Adam C."/>
            <person name="Daum C."/>
            <person name="Floudas D."/>
            <person name="Sun H."/>
            <person name="Yadav J.S."/>
            <person name="Pangilinan J."/>
            <person name="Larsson K.H."/>
            <person name="Matsuura K."/>
            <person name="Barry K."/>
            <person name="Labutti K."/>
            <person name="Kuo R."/>
            <person name="Ohm R.A."/>
            <person name="Bhattacharya S.S."/>
            <person name="Shirouzu T."/>
            <person name="Yoshinaga Y."/>
            <person name="Martin F.M."/>
            <person name="Grigoriev I.V."/>
            <person name="Hibbett D.S."/>
        </authorList>
    </citation>
    <scope>NUCLEOTIDE SEQUENCE [LARGE SCALE GENOMIC DNA]</scope>
    <source>
        <strain evidence="2 3">CBS 109695</strain>
    </source>
</reference>
<dbReference type="Proteomes" id="UP000076532">
    <property type="component" value="Unassembled WGS sequence"/>
</dbReference>
<evidence type="ECO:0000313" key="2">
    <source>
        <dbReference type="EMBL" id="KZP10756.1"/>
    </source>
</evidence>
<feature type="domain" description="Transcription regulator Rua1 C-terminal" evidence="1">
    <location>
        <begin position="1"/>
        <end position="123"/>
    </location>
</feature>
<dbReference type="STRING" id="436010.A0A165ZNE8"/>
<proteinExistence type="predicted"/>